<evidence type="ECO:0000256" key="5">
    <source>
        <dbReference type="ARBA" id="ARBA00023136"/>
    </source>
</evidence>
<dbReference type="PROSITE" id="PS50850">
    <property type="entry name" value="MFS"/>
    <property type="match status" value="1"/>
</dbReference>
<dbReference type="Gene3D" id="1.20.1250.20">
    <property type="entry name" value="MFS general substrate transporter like domains"/>
    <property type="match status" value="2"/>
</dbReference>
<organism evidence="8 9">
    <name type="scientific">Cercophora samala</name>
    <dbReference type="NCBI Taxonomy" id="330535"/>
    <lineage>
        <taxon>Eukaryota</taxon>
        <taxon>Fungi</taxon>
        <taxon>Dikarya</taxon>
        <taxon>Ascomycota</taxon>
        <taxon>Pezizomycotina</taxon>
        <taxon>Sordariomycetes</taxon>
        <taxon>Sordariomycetidae</taxon>
        <taxon>Sordariales</taxon>
        <taxon>Lasiosphaeriaceae</taxon>
        <taxon>Cercophora</taxon>
    </lineage>
</organism>
<feature type="transmembrane region" description="Helical" evidence="6">
    <location>
        <begin position="145"/>
        <end position="165"/>
    </location>
</feature>
<evidence type="ECO:0000256" key="2">
    <source>
        <dbReference type="ARBA" id="ARBA00022448"/>
    </source>
</evidence>
<evidence type="ECO:0000259" key="7">
    <source>
        <dbReference type="PROSITE" id="PS50850"/>
    </source>
</evidence>
<dbReference type="InterPro" id="IPR020846">
    <property type="entry name" value="MFS_dom"/>
</dbReference>
<dbReference type="SUPFAM" id="SSF103473">
    <property type="entry name" value="MFS general substrate transporter"/>
    <property type="match status" value="1"/>
</dbReference>
<dbReference type="FunFam" id="1.20.1250.20:FF:000013">
    <property type="entry name" value="MFS general substrate transporter"/>
    <property type="match status" value="1"/>
</dbReference>
<feature type="transmembrane region" description="Helical" evidence="6">
    <location>
        <begin position="172"/>
        <end position="190"/>
    </location>
</feature>
<feature type="transmembrane region" description="Helical" evidence="6">
    <location>
        <begin position="107"/>
        <end position="125"/>
    </location>
</feature>
<evidence type="ECO:0000313" key="9">
    <source>
        <dbReference type="Proteomes" id="UP001174997"/>
    </source>
</evidence>
<feature type="transmembrane region" description="Helical" evidence="6">
    <location>
        <begin position="499"/>
        <end position="521"/>
    </location>
</feature>
<feature type="transmembrane region" description="Helical" evidence="6">
    <location>
        <begin position="382"/>
        <end position="399"/>
    </location>
</feature>
<feature type="transmembrane region" description="Helical" evidence="6">
    <location>
        <begin position="406"/>
        <end position="426"/>
    </location>
</feature>
<dbReference type="Proteomes" id="UP001174997">
    <property type="component" value="Unassembled WGS sequence"/>
</dbReference>
<keyword evidence="5 6" id="KW-0472">Membrane</keyword>
<evidence type="ECO:0000256" key="1">
    <source>
        <dbReference type="ARBA" id="ARBA00004141"/>
    </source>
</evidence>
<comment type="caution">
    <text evidence="8">The sequence shown here is derived from an EMBL/GenBank/DDBJ whole genome shotgun (WGS) entry which is preliminary data.</text>
</comment>
<accession>A0AA39ZJN6</accession>
<evidence type="ECO:0000256" key="3">
    <source>
        <dbReference type="ARBA" id="ARBA00022692"/>
    </source>
</evidence>
<feature type="transmembrane region" description="Helical" evidence="6">
    <location>
        <begin position="467"/>
        <end position="487"/>
    </location>
</feature>
<keyword evidence="3 6" id="KW-0812">Transmembrane</keyword>
<feature type="domain" description="Major facilitator superfamily (MFS) profile" evidence="7">
    <location>
        <begin position="107"/>
        <end position="528"/>
    </location>
</feature>
<evidence type="ECO:0000256" key="4">
    <source>
        <dbReference type="ARBA" id="ARBA00022989"/>
    </source>
</evidence>
<reference evidence="8" key="1">
    <citation type="submission" date="2023-06" db="EMBL/GenBank/DDBJ databases">
        <title>Genome-scale phylogeny and comparative genomics of the fungal order Sordariales.</title>
        <authorList>
            <consortium name="Lawrence Berkeley National Laboratory"/>
            <person name="Hensen N."/>
            <person name="Bonometti L."/>
            <person name="Westerberg I."/>
            <person name="Brannstrom I.O."/>
            <person name="Guillou S."/>
            <person name="Cros-Aarteil S."/>
            <person name="Calhoun S."/>
            <person name="Haridas S."/>
            <person name="Kuo A."/>
            <person name="Mondo S."/>
            <person name="Pangilinan J."/>
            <person name="Riley R."/>
            <person name="Labutti K."/>
            <person name="Andreopoulos B."/>
            <person name="Lipzen A."/>
            <person name="Chen C."/>
            <person name="Yanf M."/>
            <person name="Daum C."/>
            <person name="Ng V."/>
            <person name="Clum A."/>
            <person name="Steindorff A."/>
            <person name="Ohm R."/>
            <person name="Martin F."/>
            <person name="Silar P."/>
            <person name="Natvig D."/>
            <person name="Lalanne C."/>
            <person name="Gautier V."/>
            <person name="Ament-Velasquez S.L."/>
            <person name="Kruys A."/>
            <person name="Hutchinson M.I."/>
            <person name="Powell A.J."/>
            <person name="Barry K."/>
            <person name="Miller A.N."/>
            <person name="Grigoriev I.V."/>
            <person name="Debuchy R."/>
            <person name="Gladieux P."/>
            <person name="Thoren M.H."/>
            <person name="Johannesson H."/>
        </authorList>
    </citation>
    <scope>NUCLEOTIDE SEQUENCE</scope>
    <source>
        <strain evidence="8">CBS 307.81</strain>
    </source>
</reference>
<dbReference type="InterPro" id="IPR036259">
    <property type="entry name" value="MFS_trans_sf"/>
</dbReference>
<keyword evidence="2" id="KW-0813">Transport</keyword>
<dbReference type="PANTHER" id="PTHR43791">
    <property type="entry name" value="PERMEASE-RELATED"/>
    <property type="match status" value="1"/>
</dbReference>
<sequence>MADIAIFAPFNRYLQYHGSSEAMSPKFSHSHIIDRPLGREMEPVKLPPPVDDDEDNHELGVSLRPYVSSQHGTGNQDRRGSTLLGDVNVEIDPVVEKRVRRKFDRTLVVLMFLAYMLAFLDRSNIGNAQHAGMGKDLGFDDEHYQWLLTVFYIPYILFEGFALMWKIMPPHIWATITVATWGLASTLQSTAPNWQSLMVCRWFLAMAEAGFAPGVPYLLSFFYRRRELGLRCGIFLSAAPLATTFAGALAYAITTTPSPPLPPWRLLFLIEGLPTLLLAVVLFFYLPSSPTTASFLTPEELTVAKARVTLHHTQEGNKPPTGWRSISPREILSTFESLQTLIPSLMYFSLNVSFSSLPVFLPAILGSMSLTPNSSTAQGLTAPPYLLSFLICILSTWLADKTQQRGLTIILLSLVGGMGYVLLATLPEHLLAVRYFSVFLAAGGVFPSIANVLPWTLNNQGSDTKRGVGIAVLNMVGQCGPLLGTRLFPEGDQPRYTKGMVVCAVFMFVNAGLAAGLRWHFVRKNEVLEERERQQGVLRAGHGNGEKREDGEMEGMVGFRYVL</sequence>
<dbReference type="GO" id="GO:0022857">
    <property type="term" value="F:transmembrane transporter activity"/>
    <property type="evidence" value="ECO:0007669"/>
    <property type="project" value="InterPro"/>
</dbReference>
<dbReference type="FunFam" id="1.20.1250.20:FF:000018">
    <property type="entry name" value="MFS transporter permease"/>
    <property type="match status" value="1"/>
</dbReference>
<evidence type="ECO:0000313" key="8">
    <source>
        <dbReference type="EMBL" id="KAK0672021.1"/>
    </source>
</evidence>
<dbReference type="GO" id="GO:0016020">
    <property type="term" value="C:membrane"/>
    <property type="evidence" value="ECO:0007669"/>
    <property type="project" value="UniProtKB-SubCell"/>
</dbReference>
<feature type="transmembrane region" description="Helical" evidence="6">
    <location>
        <begin position="234"/>
        <end position="254"/>
    </location>
</feature>
<keyword evidence="4 6" id="KW-1133">Transmembrane helix</keyword>
<feature type="transmembrane region" description="Helical" evidence="6">
    <location>
        <begin position="432"/>
        <end position="455"/>
    </location>
</feature>
<dbReference type="EMBL" id="JAULSY010000016">
    <property type="protein sequence ID" value="KAK0672021.1"/>
    <property type="molecule type" value="Genomic_DNA"/>
</dbReference>
<evidence type="ECO:0000256" key="6">
    <source>
        <dbReference type="SAM" id="Phobius"/>
    </source>
</evidence>
<name>A0AA39ZJN6_9PEZI</name>
<feature type="transmembrane region" description="Helical" evidence="6">
    <location>
        <begin position="345"/>
        <end position="370"/>
    </location>
</feature>
<feature type="transmembrane region" description="Helical" evidence="6">
    <location>
        <begin position="202"/>
        <end position="222"/>
    </location>
</feature>
<dbReference type="Pfam" id="PF07690">
    <property type="entry name" value="MFS_1"/>
    <property type="match status" value="1"/>
</dbReference>
<comment type="subcellular location">
    <subcellularLocation>
        <location evidence="1">Membrane</location>
        <topology evidence="1">Multi-pass membrane protein</topology>
    </subcellularLocation>
</comment>
<feature type="transmembrane region" description="Helical" evidence="6">
    <location>
        <begin position="266"/>
        <end position="286"/>
    </location>
</feature>
<protein>
    <submittedName>
        <fullName evidence="8">Transporter</fullName>
    </submittedName>
</protein>
<dbReference type="InterPro" id="IPR011701">
    <property type="entry name" value="MFS"/>
</dbReference>
<keyword evidence="9" id="KW-1185">Reference proteome</keyword>
<gene>
    <name evidence="8" type="ORF">QBC41DRAFT_314506</name>
</gene>
<proteinExistence type="predicted"/>
<dbReference type="AlphaFoldDB" id="A0AA39ZJN6"/>
<dbReference type="PANTHER" id="PTHR43791:SF36">
    <property type="entry name" value="TRANSPORTER, PUTATIVE (AFU_ORTHOLOGUE AFUA_6G08340)-RELATED"/>
    <property type="match status" value="1"/>
</dbReference>